<dbReference type="PANTHER" id="PTHR44942">
    <property type="entry name" value="METHYLTRANSF_11 DOMAIN-CONTAINING PROTEIN"/>
    <property type="match status" value="1"/>
</dbReference>
<dbReference type="GO" id="GO:0032259">
    <property type="term" value="P:methylation"/>
    <property type="evidence" value="ECO:0007669"/>
    <property type="project" value="UniProtKB-KW"/>
</dbReference>
<evidence type="ECO:0000256" key="2">
    <source>
        <dbReference type="ARBA" id="ARBA00022603"/>
    </source>
</evidence>
<protein>
    <recommendedName>
        <fullName evidence="4">Methyltransferase type 11 domain-containing protein</fullName>
    </recommendedName>
</protein>
<gene>
    <name evidence="5" type="ORF">AC631_01527</name>
</gene>
<reference evidence="5 6" key="1">
    <citation type="submission" date="2015-11" db="EMBL/GenBank/DDBJ databases">
        <title>The genome of Debaryomyces fabryi.</title>
        <authorList>
            <person name="Tafer H."/>
            <person name="Lopandic K."/>
        </authorList>
    </citation>
    <scope>NUCLEOTIDE SEQUENCE [LARGE SCALE GENOMIC DNA]</scope>
    <source>
        <strain evidence="5 6">CBS 789</strain>
    </source>
</reference>
<feature type="domain" description="Methyltransferase type 11" evidence="4">
    <location>
        <begin position="57"/>
        <end position="147"/>
    </location>
</feature>
<dbReference type="GeneID" id="26838536"/>
<dbReference type="EMBL" id="LMYN01000021">
    <property type="protein sequence ID" value="KSA02727.1"/>
    <property type="molecule type" value="Genomic_DNA"/>
</dbReference>
<dbReference type="InterPro" id="IPR051052">
    <property type="entry name" value="Diverse_substrate_MTase"/>
</dbReference>
<sequence>MPQTHSTAINSFNSNHSLYDQHRPSFSPKIVDQFLLDLGLGSITNGKIEYDNQKTILELAAGTGKFTRNLVDHGWSDKLIVVEPSKGMLETFDKNFPNIKKFEGSSYNIPLPDSSVDSVIIAQGFHWFSDENSLIEINRVLKLTGTFGCIWNFDAPSISQNLHPPLPETEVLYDNISTQIESKLSLSISDNTTSQIAEFFGLHPWCVKVSEYIYSFDKKVPQYRHGKWKELLCKENKYFSPILKEAFLLYISRVKPEDVYRYWETRSYITDLPADERSEIQKKVESLVRNAVTDNDKITINDESYLEKSMGTHTIITKVNK</sequence>
<comment type="caution">
    <text evidence="5">The sequence shown here is derived from an EMBL/GenBank/DDBJ whole genome shotgun (WGS) entry which is preliminary data.</text>
</comment>
<keyword evidence="2" id="KW-0489">Methyltransferase</keyword>
<proteinExistence type="inferred from homology"/>
<dbReference type="CDD" id="cd02440">
    <property type="entry name" value="AdoMet_MTases"/>
    <property type="match status" value="1"/>
</dbReference>
<dbReference type="SUPFAM" id="SSF53335">
    <property type="entry name" value="S-adenosyl-L-methionine-dependent methyltransferases"/>
    <property type="match status" value="1"/>
</dbReference>
<dbReference type="OrthoDB" id="10027013at2759"/>
<dbReference type="InterPro" id="IPR013216">
    <property type="entry name" value="Methyltransf_11"/>
</dbReference>
<dbReference type="PANTHER" id="PTHR44942:SF4">
    <property type="entry name" value="METHYLTRANSFERASE TYPE 11 DOMAIN-CONTAINING PROTEIN"/>
    <property type="match status" value="1"/>
</dbReference>
<dbReference type="InterPro" id="IPR029063">
    <property type="entry name" value="SAM-dependent_MTases_sf"/>
</dbReference>
<keyword evidence="3" id="KW-0808">Transferase</keyword>
<dbReference type="Proteomes" id="UP000054251">
    <property type="component" value="Unassembled WGS sequence"/>
</dbReference>
<accession>A0A0V1Q2N7</accession>
<evidence type="ECO:0000313" key="6">
    <source>
        <dbReference type="Proteomes" id="UP000054251"/>
    </source>
</evidence>
<evidence type="ECO:0000256" key="3">
    <source>
        <dbReference type="ARBA" id="ARBA00022679"/>
    </source>
</evidence>
<dbReference type="RefSeq" id="XP_015468829.1">
    <property type="nucleotide sequence ID" value="XM_015610357.1"/>
</dbReference>
<evidence type="ECO:0000259" key="4">
    <source>
        <dbReference type="Pfam" id="PF08241"/>
    </source>
</evidence>
<dbReference type="Gene3D" id="3.40.50.150">
    <property type="entry name" value="Vaccinia Virus protein VP39"/>
    <property type="match status" value="1"/>
</dbReference>
<keyword evidence="6" id="KW-1185">Reference proteome</keyword>
<dbReference type="GO" id="GO:0008757">
    <property type="term" value="F:S-adenosylmethionine-dependent methyltransferase activity"/>
    <property type="evidence" value="ECO:0007669"/>
    <property type="project" value="InterPro"/>
</dbReference>
<evidence type="ECO:0000256" key="1">
    <source>
        <dbReference type="ARBA" id="ARBA00008361"/>
    </source>
</evidence>
<comment type="similarity">
    <text evidence="1">Belongs to the methyltransferase superfamily.</text>
</comment>
<evidence type="ECO:0000313" key="5">
    <source>
        <dbReference type="EMBL" id="KSA02727.1"/>
    </source>
</evidence>
<dbReference type="AlphaFoldDB" id="A0A0V1Q2N7"/>
<name>A0A0V1Q2N7_9ASCO</name>
<dbReference type="Pfam" id="PF08241">
    <property type="entry name" value="Methyltransf_11"/>
    <property type="match status" value="1"/>
</dbReference>
<organism evidence="5 6">
    <name type="scientific">Debaryomyces fabryi</name>
    <dbReference type="NCBI Taxonomy" id="58627"/>
    <lineage>
        <taxon>Eukaryota</taxon>
        <taxon>Fungi</taxon>
        <taxon>Dikarya</taxon>
        <taxon>Ascomycota</taxon>
        <taxon>Saccharomycotina</taxon>
        <taxon>Pichiomycetes</taxon>
        <taxon>Debaryomycetaceae</taxon>
        <taxon>Debaryomyces</taxon>
    </lineage>
</organism>